<reference evidence="4 5" key="1">
    <citation type="submission" date="2013-09" db="EMBL/GenBank/DDBJ databases">
        <title>Corchorus capsularis genome sequencing.</title>
        <authorList>
            <person name="Alam M."/>
            <person name="Haque M.S."/>
            <person name="Islam M.S."/>
            <person name="Emdad E.M."/>
            <person name="Islam M.M."/>
            <person name="Ahmed B."/>
            <person name="Halim A."/>
            <person name="Hossen Q.M.M."/>
            <person name="Hossain M.Z."/>
            <person name="Ahmed R."/>
            <person name="Khan M.M."/>
            <person name="Islam R."/>
            <person name="Rashid M.M."/>
            <person name="Khan S.A."/>
            <person name="Rahman M.S."/>
            <person name="Alam M."/>
        </authorList>
    </citation>
    <scope>NUCLEOTIDE SEQUENCE [LARGE SCALE GENOMIC DNA]</scope>
    <source>
        <strain evidence="5">cv. CVL-1</strain>
        <tissue evidence="4">Whole seedling</tissue>
    </source>
</reference>
<sequence length="371" mass="42129">MASSLFNIPSSSSSSSSVYQTALDEGEDRDFLEVVAEISDLNQPSKGLGREVSRLILDNVKENEKLMSLKRRIEQVNEDENELNREIEELERRVLMLMLENGFKDDKLEKYGDKKQIEEYEDLKEKKLKRKFLDLMLEIGESNDKLRDLRIGIEETEKCEKVKVFNELRSDLGRKQVNVKEFVSDKRDIVEKLEKISNVVDWSYGDVGNEITELNVSDDGEEEELIGEAGARELFKEIELLEMMLERGSYGLLDLKMMMEEVEALNGPVNVASEMELKMEEMESGLCELKDAIVELKGKKSKELMDWVSKEEDKESESEPEEEVNVRKHNWGSIAASIGAVVVAVAAAAMVFTGRARVKAAADKGKKNKNG</sequence>
<evidence type="ECO:0000313" key="5">
    <source>
        <dbReference type="Proteomes" id="UP000188268"/>
    </source>
</evidence>
<feature type="transmembrane region" description="Helical" evidence="3">
    <location>
        <begin position="331"/>
        <end position="352"/>
    </location>
</feature>
<gene>
    <name evidence="4" type="ORF">CCACVL1_06268</name>
</gene>
<feature type="coiled-coil region" evidence="1">
    <location>
        <begin position="59"/>
        <end position="100"/>
    </location>
</feature>
<proteinExistence type="predicted"/>
<feature type="region of interest" description="Disordered" evidence="2">
    <location>
        <begin position="1"/>
        <end position="21"/>
    </location>
</feature>
<protein>
    <submittedName>
        <fullName evidence="4">Uncharacterized protein</fullName>
    </submittedName>
</protein>
<organism evidence="4 5">
    <name type="scientific">Corchorus capsularis</name>
    <name type="common">Jute</name>
    <dbReference type="NCBI Taxonomy" id="210143"/>
    <lineage>
        <taxon>Eukaryota</taxon>
        <taxon>Viridiplantae</taxon>
        <taxon>Streptophyta</taxon>
        <taxon>Embryophyta</taxon>
        <taxon>Tracheophyta</taxon>
        <taxon>Spermatophyta</taxon>
        <taxon>Magnoliopsida</taxon>
        <taxon>eudicotyledons</taxon>
        <taxon>Gunneridae</taxon>
        <taxon>Pentapetalae</taxon>
        <taxon>rosids</taxon>
        <taxon>malvids</taxon>
        <taxon>Malvales</taxon>
        <taxon>Malvaceae</taxon>
        <taxon>Grewioideae</taxon>
        <taxon>Apeibeae</taxon>
        <taxon>Corchorus</taxon>
    </lineage>
</organism>
<evidence type="ECO:0000256" key="1">
    <source>
        <dbReference type="SAM" id="Coils"/>
    </source>
</evidence>
<dbReference type="Proteomes" id="UP000188268">
    <property type="component" value="Unassembled WGS sequence"/>
</dbReference>
<dbReference type="AlphaFoldDB" id="A0A1R3JGF5"/>
<comment type="caution">
    <text evidence="4">The sequence shown here is derived from an EMBL/GenBank/DDBJ whole genome shotgun (WGS) entry which is preliminary data.</text>
</comment>
<evidence type="ECO:0000313" key="4">
    <source>
        <dbReference type="EMBL" id="OMO93906.1"/>
    </source>
</evidence>
<dbReference type="EMBL" id="AWWV01008012">
    <property type="protein sequence ID" value="OMO93906.1"/>
    <property type="molecule type" value="Genomic_DNA"/>
</dbReference>
<keyword evidence="3" id="KW-0812">Transmembrane</keyword>
<keyword evidence="5" id="KW-1185">Reference proteome</keyword>
<keyword evidence="1" id="KW-0175">Coiled coil</keyword>
<keyword evidence="3" id="KW-1133">Transmembrane helix</keyword>
<dbReference type="Gramene" id="OMO93906">
    <property type="protein sequence ID" value="OMO93906"/>
    <property type="gene ID" value="CCACVL1_06268"/>
</dbReference>
<keyword evidence="3" id="KW-0472">Membrane</keyword>
<accession>A0A1R3JGF5</accession>
<evidence type="ECO:0000256" key="2">
    <source>
        <dbReference type="SAM" id="MobiDB-lite"/>
    </source>
</evidence>
<dbReference type="OrthoDB" id="968837at2759"/>
<name>A0A1R3JGF5_COCAP</name>
<dbReference type="OMA" id="DPARQKM"/>
<evidence type="ECO:0000256" key="3">
    <source>
        <dbReference type="SAM" id="Phobius"/>
    </source>
</evidence>